<organism evidence="3 4">
    <name type="scientific">Allostreptomyces psammosilenae</name>
    <dbReference type="NCBI Taxonomy" id="1892865"/>
    <lineage>
        <taxon>Bacteria</taxon>
        <taxon>Bacillati</taxon>
        <taxon>Actinomycetota</taxon>
        <taxon>Actinomycetes</taxon>
        <taxon>Kitasatosporales</taxon>
        <taxon>Streptomycetaceae</taxon>
        <taxon>Allostreptomyces</taxon>
    </lineage>
</organism>
<keyword evidence="4" id="KW-1185">Reference proteome</keyword>
<dbReference type="InterPro" id="IPR022742">
    <property type="entry name" value="Hydrolase_4"/>
</dbReference>
<dbReference type="InterPro" id="IPR029058">
    <property type="entry name" value="AB_hydrolase_fold"/>
</dbReference>
<sequence>MWEAEEVDGVARDAGDGGSPWRPDVLGEGYQARTLPLRPDEEGEVVATLVRRWAGGRPGTTRRAVLYLHGFVDYFFQTGLADFHAERGWDFYALDLRKYGRSLRPHHTPNYVRSLAAYAEELDEAVRIIREEDGHDVVLANAHSTGGLILPLWAHHRAGRGLVQGLILNSPFLELNADLVTRRVASRGVELIARRSPLWRVPSTLNVHYGHSLHRSHRGEWEYDLRWKPVEAFPVVAGWLAAVRRGHREVARGLAVDVPILSMSSTASGRVKVWDESIRQLDAVLDAEAIARLAVRLGRHVTVVRIEGGIHDLVLSAEPVRRQVYAEMARWIDAYLA</sequence>
<comment type="caution">
    <text evidence="3">The sequence shown here is derived from an EMBL/GenBank/DDBJ whole genome shotgun (WGS) entry which is preliminary data.</text>
</comment>
<name>A0A852ZRQ6_9ACTN</name>
<dbReference type="RefSeq" id="WP_179813097.1">
    <property type="nucleotide sequence ID" value="NZ_JACBZD010000001.1"/>
</dbReference>
<dbReference type="Proteomes" id="UP000567795">
    <property type="component" value="Unassembled WGS sequence"/>
</dbReference>
<protein>
    <submittedName>
        <fullName evidence="3">Alpha-beta hydrolase superfamily lysophospholipase</fullName>
    </submittedName>
</protein>
<dbReference type="AlphaFoldDB" id="A0A852ZRQ6"/>
<evidence type="ECO:0000313" key="4">
    <source>
        <dbReference type="Proteomes" id="UP000567795"/>
    </source>
</evidence>
<keyword evidence="3" id="KW-0378">Hydrolase</keyword>
<evidence type="ECO:0000259" key="2">
    <source>
        <dbReference type="Pfam" id="PF12146"/>
    </source>
</evidence>
<dbReference type="GO" id="GO:0016787">
    <property type="term" value="F:hydrolase activity"/>
    <property type="evidence" value="ECO:0007669"/>
    <property type="project" value="UniProtKB-KW"/>
</dbReference>
<gene>
    <name evidence="3" type="ORF">FHU37_001100</name>
</gene>
<accession>A0A852ZRQ6</accession>
<dbReference type="PANTHER" id="PTHR11614">
    <property type="entry name" value="PHOSPHOLIPASE-RELATED"/>
    <property type="match status" value="1"/>
</dbReference>
<feature type="region of interest" description="Disordered" evidence="1">
    <location>
        <begin position="1"/>
        <end position="24"/>
    </location>
</feature>
<dbReference type="InterPro" id="IPR051044">
    <property type="entry name" value="MAG_DAG_Lipase"/>
</dbReference>
<dbReference type="Gene3D" id="3.40.50.1820">
    <property type="entry name" value="alpha/beta hydrolase"/>
    <property type="match status" value="1"/>
</dbReference>
<dbReference type="Pfam" id="PF12146">
    <property type="entry name" value="Hydrolase_4"/>
    <property type="match status" value="1"/>
</dbReference>
<feature type="domain" description="Serine aminopeptidase S33" evidence="2">
    <location>
        <begin position="61"/>
        <end position="211"/>
    </location>
</feature>
<dbReference type="EMBL" id="JACBZD010000001">
    <property type="protein sequence ID" value="NYI04157.1"/>
    <property type="molecule type" value="Genomic_DNA"/>
</dbReference>
<proteinExistence type="predicted"/>
<reference evidence="3 4" key="1">
    <citation type="submission" date="2020-07" db="EMBL/GenBank/DDBJ databases">
        <title>Sequencing the genomes of 1000 actinobacteria strains.</title>
        <authorList>
            <person name="Klenk H.-P."/>
        </authorList>
    </citation>
    <scope>NUCLEOTIDE SEQUENCE [LARGE SCALE GENOMIC DNA]</scope>
    <source>
        <strain evidence="3 4">DSM 42178</strain>
    </source>
</reference>
<evidence type="ECO:0000313" key="3">
    <source>
        <dbReference type="EMBL" id="NYI04157.1"/>
    </source>
</evidence>
<evidence type="ECO:0000256" key="1">
    <source>
        <dbReference type="SAM" id="MobiDB-lite"/>
    </source>
</evidence>
<dbReference type="SUPFAM" id="SSF53474">
    <property type="entry name" value="alpha/beta-Hydrolases"/>
    <property type="match status" value="1"/>
</dbReference>